<evidence type="ECO:0008006" key="4">
    <source>
        <dbReference type="Google" id="ProtNLM"/>
    </source>
</evidence>
<keyword evidence="3" id="KW-1185">Reference proteome</keyword>
<protein>
    <recommendedName>
        <fullName evidence="4">ATP synthase protein I</fullName>
    </recommendedName>
</protein>
<evidence type="ECO:0000256" key="1">
    <source>
        <dbReference type="SAM" id="Phobius"/>
    </source>
</evidence>
<feature type="transmembrane region" description="Helical" evidence="1">
    <location>
        <begin position="96"/>
        <end position="116"/>
    </location>
</feature>
<feature type="transmembrane region" description="Helical" evidence="1">
    <location>
        <begin position="62"/>
        <end position="84"/>
    </location>
</feature>
<keyword evidence="1" id="KW-1133">Transmembrane helix</keyword>
<sequence length="129" mass="12835">MAHLPVVLGASVGLLLLATALGGLLGGGIGAVGAAAGVGVVTLSYLASTLVIAWADSVNPALVLPFGVAMYVAKFSVLGVVMAGVAGRGWAGLEPFGWGVVAGVVAWTGANIWWIVTVHAVRTHRPPQA</sequence>
<reference evidence="2 3" key="1">
    <citation type="submission" date="2024-01" db="EMBL/GenBank/DDBJ databases">
        <title>Genome insights into Plantactinospora veratri sp. nov.</title>
        <authorList>
            <person name="Wang L."/>
        </authorList>
    </citation>
    <scope>NUCLEOTIDE SEQUENCE [LARGE SCALE GENOMIC DNA]</scope>
    <source>
        <strain evidence="2 3">NEAU-FHS4</strain>
    </source>
</reference>
<dbReference type="EMBL" id="JAZGQL010000003">
    <property type="protein sequence ID" value="MEE6306053.1"/>
    <property type="molecule type" value="Genomic_DNA"/>
</dbReference>
<feature type="transmembrane region" description="Helical" evidence="1">
    <location>
        <begin position="32"/>
        <end position="55"/>
    </location>
</feature>
<keyword evidence="1" id="KW-0472">Membrane</keyword>
<proteinExistence type="predicted"/>
<gene>
    <name evidence="2" type="ORF">V1634_04300</name>
</gene>
<dbReference type="Proteomes" id="UP001339911">
    <property type="component" value="Unassembled WGS sequence"/>
</dbReference>
<comment type="caution">
    <text evidence="2">The sequence shown here is derived from an EMBL/GenBank/DDBJ whole genome shotgun (WGS) entry which is preliminary data.</text>
</comment>
<name>A0ABU7S7Y0_9ACTN</name>
<evidence type="ECO:0000313" key="2">
    <source>
        <dbReference type="EMBL" id="MEE6306053.1"/>
    </source>
</evidence>
<organism evidence="2 3">
    <name type="scientific">Plantactinospora veratri</name>
    <dbReference type="NCBI Taxonomy" id="1436122"/>
    <lineage>
        <taxon>Bacteria</taxon>
        <taxon>Bacillati</taxon>
        <taxon>Actinomycetota</taxon>
        <taxon>Actinomycetes</taxon>
        <taxon>Micromonosporales</taxon>
        <taxon>Micromonosporaceae</taxon>
        <taxon>Plantactinospora</taxon>
    </lineage>
</organism>
<keyword evidence="1" id="KW-0812">Transmembrane</keyword>
<accession>A0ABU7S7Y0</accession>
<evidence type="ECO:0000313" key="3">
    <source>
        <dbReference type="Proteomes" id="UP001339911"/>
    </source>
</evidence>